<sequence length="272" mass="30229">MTAVELFTYADAQSVRVVRDAEGDPLFVLADLCRVLELSNTSMVAERIEVDALSTTEVIDSMGRAQHARVVSESGMYEVIFMSRKPEAAKFRRWITGQVLPAIRKTGTYSHYPAHPRELPSKRQLAQMVIDAEDRADAETRARVQAEMRAKELEVPALAWSHMADSSGDYSVADAAKVLSRDPAISIGRDRLFAQMATNGWIFRDRSTNTWKAMQAQVDIGRLVEKLGKPYLHEASGEMRASDPTIRITPKGLQELHKRLGGTDKIQSVASA</sequence>
<dbReference type="Proteomes" id="UP000317728">
    <property type="component" value="Chromosome"/>
</dbReference>
<accession>A0AB73TYA2</accession>
<dbReference type="InterPro" id="IPR003497">
    <property type="entry name" value="BRO_N_domain"/>
</dbReference>
<dbReference type="PANTHER" id="PTHR36180:SF2">
    <property type="entry name" value="BRO FAMILY PROTEIN"/>
    <property type="match status" value="1"/>
</dbReference>
<dbReference type="Pfam" id="PF02498">
    <property type="entry name" value="Bro-N"/>
    <property type="match status" value="1"/>
</dbReference>
<organism evidence="2 3">
    <name type="scientific">Mycobacteroides chelonae</name>
    <name type="common">Mycobacterium chelonae</name>
    <dbReference type="NCBI Taxonomy" id="1774"/>
    <lineage>
        <taxon>Bacteria</taxon>
        <taxon>Bacillati</taxon>
        <taxon>Actinomycetota</taxon>
        <taxon>Actinomycetes</taxon>
        <taxon>Mycobacteriales</taxon>
        <taxon>Mycobacteriaceae</taxon>
        <taxon>Mycobacteroides</taxon>
    </lineage>
</organism>
<dbReference type="EMBL" id="CP041150">
    <property type="protein sequence ID" value="QDF69414.1"/>
    <property type="molecule type" value="Genomic_DNA"/>
</dbReference>
<dbReference type="SMART" id="SM01040">
    <property type="entry name" value="Bro-N"/>
    <property type="match status" value="1"/>
</dbReference>
<dbReference type="GO" id="GO:0003677">
    <property type="term" value="F:DNA binding"/>
    <property type="evidence" value="ECO:0007669"/>
    <property type="project" value="InterPro"/>
</dbReference>
<reference evidence="2 3" key="1">
    <citation type="submission" date="2019-06" db="EMBL/GenBank/DDBJ databases">
        <title>Whole geneome sequnce of Mycobacteroides chelonae M77 isolated from bovine milk from Meghalaya, India.</title>
        <authorList>
            <person name="Vise E."/>
            <person name="Das S."/>
            <person name="Garg A."/>
            <person name="Ghatak S."/>
            <person name="Shakuntala I."/>
            <person name="Milton A.A.P."/>
            <person name="Karam A."/>
            <person name="Sanjukta R."/>
            <person name="Puro K."/>
            <person name="Sen A."/>
        </authorList>
    </citation>
    <scope>NUCLEOTIDE SEQUENCE [LARGE SCALE GENOMIC DNA]</scope>
    <source>
        <strain evidence="2 3">M77</strain>
    </source>
</reference>
<dbReference type="Pfam" id="PF03374">
    <property type="entry name" value="ANT"/>
    <property type="match status" value="1"/>
</dbReference>
<dbReference type="InterPro" id="IPR005039">
    <property type="entry name" value="Ant_C"/>
</dbReference>
<proteinExistence type="predicted"/>
<name>A0AB73TYA2_MYCCH</name>
<dbReference type="RefSeq" id="WP_052572099.1">
    <property type="nucleotide sequence ID" value="NZ_CP041150.1"/>
</dbReference>
<protein>
    <recommendedName>
        <fullName evidence="1">Bro-N domain-containing protein</fullName>
    </recommendedName>
</protein>
<evidence type="ECO:0000313" key="2">
    <source>
        <dbReference type="EMBL" id="QDF69414.1"/>
    </source>
</evidence>
<dbReference type="PROSITE" id="PS51750">
    <property type="entry name" value="BRO_N"/>
    <property type="match status" value="1"/>
</dbReference>
<evidence type="ECO:0000259" key="1">
    <source>
        <dbReference type="PROSITE" id="PS51750"/>
    </source>
</evidence>
<feature type="domain" description="Bro-N" evidence="1">
    <location>
        <begin position="1"/>
        <end position="107"/>
    </location>
</feature>
<evidence type="ECO:0000313" key="3">
    <source>
        <dbReference type="Proteomes" id="UP000317728"/>
    </source>
</evidence>
<dbReference type="PANTHER" id="PTHR36180">
    <property type="entry name" value="DNA-BINDING PROTEIN-RELATED-RELATED"/>
    <property type="match status" value="1"/>
</dbReference>
<gene>
    <name evidence="2" type="ORF">FJK96_04005</name>
</gene>
<dbReference type="AlphaFoldDB" id="A0AB73TYA2"/>